<evidence type="ECO:0000313" key="3">
    <source>
        <dbReference type="Proteomes" id="UP001500571"/>
    </source>
</evidence>
<evidence type="ECO:0000259" key="1">
    <source>
        <dbReference type="Pfam" id="PF12680"/>
    </source>
</evidence>
<accession>A0ABN2RK90</accession>
<dbReference type="EMBL" id="BAAAPB010000004">
    <property type="protein sequence ID" value="GAA1970044.1"/>
    <property type="molecule type" value="Genomic_DNA"/>
</dbReference>
<dbReference type="InterPro" id="IPR037401">
    <property type="entry name" value="SnoaL-like"/>
</dbReference>
<name>A0ABN2RK90_9ACTN</name>
<dbReference type="InterPro" id="IPR032710">
    <property type="entry name" value="NTF2-like_dom_sf"/>
</dbReference>
<organism evidence="2 3">
    <name type="scientific">Nocardioides panacihumi</name>
    <dbReference type="NCBI Taxonomy" id="400774"/>
    <lineage>
        <taxon>Bacteria</taxon>
        <taxon>Bacillati</taxon>
        <taxon>Actinomycetota</taxon>
        <taxon>Actinomycetes</taxon>
        <taxon>Propionibacteriales</taxon>
        <taxon>Nocardioidaceae</taxon>
        <taxon>Nocardioides</taxon>
    </lineage>
</organism>
<protein>
    <recommendedName>
        <fullName evidence="1">SnoaL-like domain-containing protein</fullName>
    </recommendedName>
</protein>
<evidence type="ECO:0000313" key="2">
    <source>
        <dbReference type="EMBL" id="GAA1970044.1"/>
    </source>
</evidence>
<dbReference type="Proteomes" id="UP001500571">
    <property type="component" value="Unassembled WGS sequence"/>
</dbReference>
<dbReference type="Gene3D" id="3.10.450.50">
    <property type="match status" value="1"/>
</dbReference>
<sequence>MASNPLQVIERLADVTSDHDLDAIVACFAEDYVNLTPAHPLRGFRGRDQVRRNWGQILAGVRDLEATVLDAAVNGSFVWSEWRMSGTRHDGAAHEMHGVIIFEVEDELIQAARLYLEPVERDSGNVEDAVHRAVTTAPEAGTRT</sequence>
<comment type="caution">
    <text evidence="2">The sequence shown here is derived from an EMBL/GenBank/DDBJ whole genome shotgun (WGS) entry which is preliminary data.</text>
</comment>
<dbReference type="RefSeq" id="WP_344046748.1">
    <property type="nucleotide sequence ID" value="NZ_BAAAPB010000004.1"/>
</dbReference>
<reference evidence="2 3" key="1">
    <citation type="journal article" date="2019" name="Int. J. Syst. Evol. Microbiol.">
        <title>The Global Catalogue of Microorganisms (GCM) 10K type strain sequencing project: providing services to taxonomists for standard genome sequencing and annotation.</title>
        <authorList>
            <consortium name="The Broad Institute Genomics Platform"/>
            <consortium name="The Broad Institute Genome Sequencing Center for Infectious Disease"/>
            <person name="Wu L."/>
            <person name="Ma J."/>
        </authorList>
    </citation>
    <scope>NUCLEOTIDE SEQUENCE [LARGE SCALE GENOMIC DNA]</scope>
    <source>
        <strain evidence="2 3">JCM 15309</strain>
    </source>
</reference>
<feature type="domain" description="SnoaL-like" evidence="1">
    <location>
        <begin position="9"/>
        <end position="110"/>
    </location>
</feature>
<gene>
    <name evidence="2" type="ORF">GCM10009798_33440</name>
</gene>
<dbReference type="Pfam" id="PF12680">
    <property type="entry name" value="SnoaL_2"/>
    <property type="match status" value="1"/>
</dbReference>
<keyword evidence="3" id="KW-1185">Reference proteome</keyword>
<proteinExistence type="predicted"/>
<dbReference type="SUPFAM" id="SSF54427">
    <property type="entry name" value="NTF2-like"/>
    <property type="match status" value="1"/>
</dbReference>